<keyword evidence="3" id="KW-0349">Heme</keyword>
<keyword evidence="2 3" id="KW-0408">Iron</keyword>
<proteinExistence type="predicted"/>
<sequence length="579" mass="60570">MSGRELLMEPARARLLAVGASVATAVVVLGIMGSPPGKVLVLPGPLSSNHAALGEDCGVCHAASPVAVAGPLHGVVSDDLRTEQSAKCLLCHSNLGDRPLAAHGGAVQLDPSTGAARGPFSVPFDAGGSLACASCHREHQGRSRSLTELGNSQCQTCHTDEFRGFGQGHPEFGELPDPSHRAILFDHRSHFVEHFAGAAAEAAPASCTDCHEPDARGGHIGVISYSVACAACHDDELRGAAQVEGSGLSLFSLPALDLVTLEDEGLDVGRWAADSAEVETAMTSFLTALAPELSPPADVDLLDLYGATESQLEAVGQWAAGIRSYYRDLSEQGQRSLVRAASRLVDRELTDDEASALAGGLPAEVLRGALDAWLPSESSVAVSAATVDGDVGREGWVEGGGWYRQDLDFTLRYRPVGHADPFIRAWSDLVGEAQGEGRSDGLGELATLLRDPKAPGQCARCHARVQEPSGGWALRWTRLEATPGLTHFSHATHFPLLDETGCHVCHQPAGIGSQGPGVASASSFAPLTREACASCHSSGGASDRCLTCHDYHVHPSPAVSRPSPLLIERQDAALDESPR</sequence>
<dbReference type="Gene3D" id="3.90.10.10">
    <property type="entry name" value="Cytochrome C3"/>
    <property type="match status" value="2"/>
</dbReference>
<evidence type="ECO:0000313" key="6">
    <source>
        <dbReference type="EMBL" id="QDU69188.1"/>
    </source>
</evidence>
<dbReference type="AlphaFoldDB" id="A0A518BQE6"/>
<protein>
    <submittedName>
        <fullName evidence="6">Doubled CXXCH motif (Paired_CXXCH_1)</fullName>
    </submittedName>
</protein>
<name>A0A518BQE6_9BACT</name>
<gene>
    <name evidence="6" type="ORF">Pla133_43050</name>
</gene>
<dbReference type="GO" id="GO:0020037">
    <property type="term" value="F:heme binding"/>
    <property type="evidence" value="ECO:0007669"/>
    <property type="project" value="InterPro"/>
</dbReference>
<dbReference type="SUPFAM" id="SSF48695">
    <property type="entry name" value="Multiheme cytochromes"/>
    <property type="match status" value="2"/>
</dbReference>
<dbReference type="Proteomes" id="UP000316921">
    <property type="component" value="Chromosome"/>
</dbReference>
<dbReference type="Pfam" id="PF09699">
    <property type="entry name" value="Paired_CXXCH_1"/>
    <property type="match status" value="1"/>
</dbReference>
<evidence type="ECO:0000256" key="2">
    <source>
        <dbReference type="ARBA" id="ARBA00023004"/>
    </source>
</evidence>
<feature type="compositionally biased region" description="Basic and acidic residues" evidence="4">
    <location>
        <begin position="568"/>
        <end position="579"/>
    </location>
</feature>
<keyword evidence="1 3" id="KW-0479">Metal-binding</keyword>
<dbReference type="RefSeq" id="WP_145068862.1">
    <property type="nucleotide sequence ID" value="NZ_CP036287.1"/>
</dbReference>
<evidence type="ECO:0000256" key="1">
    <source>
        <dbReference type="ARBA" id="ARBA00022723"/>
    </source>
</evidence>
<dbReference type="EMBL" id="CP036287">
    <property type="protein sequence ID" value="QDU69188.1"/>
    <property type="molecule type" value="Genomic_DNA"/>
</dbReference>
<evidence type="ECO:0000256" key="3">
    <source>
        <dbReference type="PROSITE-ProRule" id="PRU00433"/>
    </source>
</evidence>
<feature type="domain" description="Cytochrome c" evidence="5">
    <location>
        <begin position="213"/>
        <end position="309"/>
    </location>
</feature>
<evidence type="ECO:0000259" key="5">
    <source>
        <dbReference type="PROSITE" id="PS51007"/>
    </source>
</evidence>
<dbReference type="GO" id="GO:0046872">
    <property type="term" value="F:metal ion binding"/>
    <property type="evidence" value="ECO:0007669"/>
    <property type="project" value="UniProtKB-KW"/>
</dbReference>
<dbReference type="PROSITE" id="PS51007">
    <property type="entry name" value="CYTC"/>
    <property type="match status" value="1"/>
</dbReference>
<dbReference type="InterPro" id="IPR009056">
    <property type="entry name" value="Cyt_c-like_dom"/>
</dbReference>
<dbReference type="GO" id="GO:0009055">
    <property type="term" value="F:electron transfer activity"/>
    <property type="evidence" value="ECO:0007669"/>
    <property type="project" value="InterPro"/>
</dbReference>
<organism evidence="6 7">
    <name type="scientific">Engelhardtia mirabilis</name>
    <dbReference type="NCBI Taxonomy" id="2528011"/>
    <lineage>
        <taxon>Bacteria</taxon>
        <taxon>Pseudomonadati</taxon>
        <taxon>Planctomycetota</taxon>
        <taxon>Planctomycetia</taxon>
        <taxon>Planctomycetia incertae sedis</taxon>
        <taxon>Engelhardtia</taxon>
    </lineage>
</organism>
<evidence type="ECO:0000256" key="4">
    <source>
        <dbReference type="SAM" id="MobiDB-lite"/>
    </source>
</evidence>
<keyword evidence="7" id="KW-1185">Reference proteome</keyword>
<dbReference type="InterPro" id="IPR010177">
    <property type="entry name" value="Paired_CXXCH_1"/>
</dbReference>
<evidence type="ECO:0000313" key="7">
    <source>
        <dbReference type="Proteomes" id="UP000316921"/>
    </source>
</evidence>
<reference evidence="6 7" key="1">
    <citation type="submission" date="2019-02" db="EMBL/GenBank/DDBJ databases">
        <title>Deep-cultivation of Planctomycetes and their phenomic and genomic characterization uncovers novel biology.</title>
        <authorList>
            <person name="Wiegand S."/>
            <person name="Jogler M."/>
            <person name="Boedeker C."/>
            <person name="Pinto D."/>
            <person name="Vollmers J."/>
            <person name="Rivas-Marin E."/>
            <person name="Kohn T."/>
            <person name="Peeters S.H."/>
            <person name="Heuer A."/>
            <person name="Rast P."/>
            <person name="Oberbeckmann S."/>
            <person name="Bunk B."/>
            <person name="Jeske O."/>
            <person name="Meyerdierks A."/>
            <person name="Storesund J.E."/>
            <person name="Kallscheuer N."/>
            <person name="Luecker S."/>
            <person name="Lage O.M."/>
            <person name="Pohl T."/>
            <person name="Merkel B.J."/>
            <person name="Hornburger P."/>
            <person name="Mueller R.-W."/>
            <person name="Bruemmer F."/>
            <person name="Labrenz M."/>
            <person name="Spormann A.M."/>
            <person name="Op den Camp H."/>
            <person name="Overmann J."/>
            <person name="Amann R."/>
            <person name="Jetten M.S.M."/>
            <person name="Mascher T."/>
            <person name="Medema M.H."/>
            <person name="Devos D.P."/>
            <person name="Kaster A.-K."/>
            <person name="Ovreas L."/>
            <person name="Rohde M."/>
            <person name="Galperin M.Y."/>
            <person name="Jogler C."/>
        </authorList>
    </citation>
    <scope>NUCLEOTIDE SEQUENCE [LARGE SCALE GENOMIC DNA]</scope>
    <source>
        <strain evidence="6 7">Pla133</strain>
    </source>
</reference>
<dbReference type="KEGG" id="pbap:Pla133_43050"/>
<feature type="region of interest" description="Disordered" evidence="4">
    <location>
        <begin position="558"/>
        <end position="579"/>
    </location>
</feature>
<dbReference type="InterPro" id="IPR036280">
    <property type="entry name" value="Multihaem_cyt_sf"/>
</dbReference>
<accession>A0A518BQE6</accession>